<dbReference type="RefSeq" id="WP_131018771.1">
    <property type="nucleotide sequence ID" value="NZ_SIRE01000043.1"/>
</dbReference>
<dbReference type="SUPFAM" id="SSF55874">
    <property type="entry name" value="ATPase domain of HSP90 chaperone/DNA topoisomerase II/histidine kinase"/>
    <property type="match status" value="1"/>
</dbReference>
<organism evidence="1 2">
    <name type="scientific">Paenibacillus thalictri</name>
    <dbReference type="NCBI Taxonomy" id="2527873"/>
    <lineage>
        <taxon>Bacteria</taxon>
        <taxon>Bacillati</taxon>
        <taxon>Bacillota</taxon>
        <taxon>Bacilli</taxon>
        <taxon>Bacillales</taxon>
        <taxon>Paenibacillaceae</taxon>
        <taxon>Paenibacillus</taxon>
    </lineage>
</organism>
<accession>A0A4Q9DD24</accession>
<evidence type="ECO:0000313" key="1">
    <source>
        <dbReference type="EMBL" id="TBL68604.1"/>
    </source>
</evidence>
<evidence type="ECO:0000313" key="2">
    <source>
        <dbReference type="Proteomes" id="UP000293142"/>
    </source>
</evidence>
<sequence length="86" mass="9491">MAGNHSHPRIRSANIGHDNGMGIDKDTLRMLRTRLASEADEDVTAHIGLYNTNKRIKLAYGPGYGMTIRSKYGFGTSVQMTVPINE</sequence>
<dbReference type="AlphaFoldDB" id="A0A4Q9DD24"/>
<protein>
    <recommendedName>
        <fullName evidence="3">Histidine kinase/HSP90-like ATPase domain-containing protein</fullName>
    </recommendedName>
</protein>
<proteinExistence type="predicted"/>
<name>A0A4Q9DD24_9BACL</name>
<dbReference type="EMBL" id="SIRE01000043">
    <property type="protein sequence ID" value="TBL68604.1"/>
    <property type="molecule type" value="Genomic_DNA"/>
</dbReference>
<keyword evidence="2" id="KW-1185">Reference proteome</keyword>
<dbReference type="InterPro" id="IPR036890">
    <property type="entry name" value="HATPase_C_sf"/>
</dbReference>
<evidence type="ECO:0008006" key="3">
    <source>
        <dbReference type="Google" id="ProtNLM"/>
    </source>
</evidence>
<gene>
    <name evidence="1" type="ORF">EYB31_37625</name>
</gene>
<comment type="caution">
    <text evidence="1">The sequence shown here is derived from an EMBL/GenBank/DDBJ whole genome shotgun (WGS) entry which is preliminary data.</text>
</comment>
<dbReference type="Proteomes" id="UP000293142">
    <property type="component" value="Unassembled WGS sequence"/>
</dbReference>
<dbReference type="Gene3D" id="3.30.565.10">
    <property type="entry name" value="Histidine kinase-like ATPase, C-terminal domain"/>
    <property type="match status" value="1"/>
</dbReference>
<dbReference type="OrthoDB" id="2666581at2"/>
<reference evidence="1 2" key="1">
    <citation type="submission" date="2019-02" db="EMBL/GenBank/DDBJ databases">
        <title>Paenibacillus sp. nov., isolated from surface-sterilized tissue of Thalictrum simplex L.</title>
        <authorList>
            <person name="Tuo L."/>
        </authorList>
    </citation>
    <scope>NUCLEOTIDE SEQUENCE [LARGE SCALE GENOMIC DNA]</scope>
    <source>
        <strain evidence="1 2">N2SHLJ1</strain>
    </source>
</reference>